<keyword evidence="2" id="KW-1185">Reference proteome</keyword>
<dbReference type="RefSeq" id="WP_175429449.1">
    <property type="nucleotide sequence ID" value="NZ_LZFO01000021.1"/>
</dbReference>
<reference evidence="1 2" key="1">
    <citation type="submission" date="2016-06" db="EMBL/GenBank/DDBJ databases">
        <title>Genome sequence of Clostridium acetireducens DSM 10703.</title>
        <authorList>
            <person name="Poehlein A."/>
            <person name="Fluechter S."/>
            <person name="Duerre P."/>
            <person name="Daniel R."/>
        </authorList>
    </citation>
    <scope>NUCLEOTIDE SEQUENCE [LARGE SCALE GENOMIC DNA]</scope>
    <source>
        <strain evidence="1 2">DSM 10703</strain>
    </source>
</reference>
<proteinExistence type="predicted"/>
<gene>
    <name evidence="1" type="ORF">CLOACE_15300</name>
</gene>
<dbReference type="AlphaFoldDB" id="A0A1E8EY23"/>
<accession>A0A1E8EY23</accession>
<protein>
    <submittedName>
        <fullName evidence="1">Uncharacterized protein</fullName>
    </submittedName>
</protein>
<comment type="caution">
    <text evidence="1">The sequence shown here is derived from an EMBL/GenBank/DDBJ whole genome shotgun (WGS) entry which is preliminary data.</text>
</comment>
<name>A0A1E8EY23_9CLOT</name>
<evidence type="ECO:0000313" key="2">
    <source>
        <dbReference type="Proteomes" id="UP000175744"/>
    </source>
</evidence>
<organism evidence="1 2">
    <name type="scientific">Clostridium acetireducens DSM 10703</name>
    <dbReference type="NCBI Taxonomy" id="1121290"/>
    <lineage>
        <taxon>Bacteria</taxon>
        <taxon>Bacillati</taxon>
        <taxon>Bacillota</taxon>
        <taxon>Clostridia</taxon>
        <taxon>Eubacteriales</taxon>
        <taxon>Clostridiaceae</taxon>
        <taxon>Clostridium</taxon>
    </lineage>
</organism>
<sequence length="50" mass="5627">MKDFDKNLNINEIFEESACDDARGGWGRPSQCGKVEIDCNTVNIYITCGR</sequence>
<dbReference type="Proteomes" id="UP000175744">
    <property type="component" value="Unassembled WGS sequence"/>
</dbReference>
<evidence type="ECO:0000313" key="1">
    <source>
        <dbReference type="EMBL" id="OFI05835.1"/>
    </source>
</evidence>
<dbReference type="EMBL" id="LZFO01000021">
    <property type="protein sequence ID" value="OFI05835.1"/>
    <property type="molecule type" value="Genomic_DNA"/>
</dbReference>